<comment type="similarity">
    <text evidence="1">Belongs to the LysR transcriptional regulatory family.</text>
</comment>
<keyword evidence="4" id="KW-0804">Transcription</keyword>
<dbReference type="AlphaFoldDB" id="A0A346AX82"/>
<dbReference type="PANTHER" id="PTHR30346:SF28">
    <property type="entry name" value="HTH-TYPE TRANSCRIPTIONAL REGULATOR CYNR"/>
    <property type="match status" value="1"/>
</dbReference>
<evidence type="ECO:0000259" key="5">
    <source>
        <dbReference type="PROSITE" id="PS50931"/>
    </source>
</evidence>
<dbReference type="PROSITE" id="PS50931">
    <property type="entry name" value="HTH_LYSR"/>
    <property type="match status" value="1"/>
</dbReference>
<dbReference type="GO" id="GO:0003700">
    <property type="term" value="F:DNA-binding transcription factor activity"/>
    <property type="evidence" value="ECO:0007669"/>
    <property type="project" value="InterPro"/>
</dbReference>
<dbReference type="InterPro" id="IPR000847">
    <property type="entry name" value="LysR_HTH_N"/>
</dbReference>
<dbReference type="GO" id="GO:0032993">
    <property type="term" value="C:protein-DNA complex"/>
    <property type="evidence" value="ECO:0007669"/>
    <property type="project" value="TreeGrafter"/>
</dbReference>
<proteinExistence type="inferred from homology"/>
<evidence type="ECO:0000313" key="6">
    <source>
        <dbReference type="EMBL" id="AXL20475.1"/>
    </source>
</evidence>
<dbReference type="FunFam" id="1.10.10.10:FF:000001">
    <property type="entry name" value="LysR family transcriptional regulator"/>
    <property type="match status" value="1"/>
</dbReference>
<evidence type="ECO:0000256" key="2">
    <source>
        <dbReference type="ARBA" id="ARBA00023015"/>
    </source>
</evidence>
<dbReference type="EMBL" id="CP029462">
    <property type="protein sequence ID" value="AXL20475.1"/>
    <property type="molecule type" value="Genomic_DNA"/>
</dbReference>
<dbReference type="Proteomes" id="UP000254337">
    <property type="component" value="Chromosome"/>
</dbReference>
<dbReference type="RefSeq" id="WP_095629817.1">
    <property type="nucleotide sequence ID" value="NZ_CALYAU010000003.1"/>
</dbReference>
<sequence>MLYNPLLDTFVCVAEAGSFNKAAEELFISAPAVIKQINSLEQEVRLRLFVRTHRGLTLTEAGKSLYKDALYMRKYSDGALDRARVMARQEGPCIRIGTSLMTPVDILLELWPRIYKQIPDVKFQVVPFDNTPENAREILRNLGERIDIVAGVFDEGMLAYHPYCRTIEIADVPVCGAVSLDHPLARKERLCWSDLAGETLYMIKPGWSTTMDALRQTIERDYPDIHIQTFDFYNAQVFNACENGHAVLIAFPFWKAVHPLLKIISIDEAGSMPYCIVHSPKPNGTTQRFLDAVTHIVKTPV</sequence>
<protein>
    <submittedName>
        <fullName evidence="6">LysR family transcriptional regulator</fullName>
    </submittedName>
</protein>
<keyword evidence="2" id="KW-0805">Transcription regulation</keyword>
<keyword evidence="7" id="KW-1185">Reference proteome</keyword>
<gene>
    <name evidence="6" type="ORF">DKB62_02200</name>
</gene>
<dbReference type="InterPro" id="IPR036388">
    <property type="entry name" value="WH-like_DNA-bd_sf"/>
</dbReference>
<name>A0A346AX82_9FIRM</name>
<evidence type="ECO:0000256" key="4">
    <source>
        <dbReference type="ARBA" id="ARBA00023163"/>
    </source>
</evidence>
<evidence type="ECO:0000313" key="7">
    <source>
        <dbReference type="Proteomes" id="UP000254337"/>
    </source>
</evidence>
<organism evidence="6 7">
    <name type="scientific">Megasphaera stantonii</name>
    <dbReference type="NCBI Taxonomy" id="2144175"/>
    <lineage>
        <taxon>Bacteria</taxon>
        <taxon>Bacillati</taxon>
        <taxon>Bacillota</taxon>
        <taxon>Negativicutes</taxon>
        <taxon>Veillonellales</taxon>
        <taxon>Veillonellaceae</taxon>
        <taxon>Megasphaera</taxon>
    </lineage>
</organism>
<reference evidence="6 7" key="1">
    <citation type="submission" date="2018-05" db="EMBL/GenBank/DDBJ databases">
        <title>Complete genome sequence of Megasphaera sp. AJH120T, isolated from the ceca of a chicken.</title>
        <authorList>
            <person name="Maki J."/>
            <person name="Looft T."/>
        </authorList>
    </citation>
    <scope>NUCLEOTIDE SEQUENCE [LARGE SCALE GENOMIC DNA]</scope>
    <source>
        <strain evidence="6 7">AJH120</strain>
    </source>
</reference>
<dbReference type="OrthoDB" id="9785745at2"/>
<dbReference type="Pfam" id="PF00126">
    <property type="entry name" value="HTH_1"/>
    <property type="match status" value="1"/>
</dbReference>
<accession>A0A346AX82</accession>
<evidence type="ECO:0000256" key="1">
    <source>
        <dbReference type="ARBA" id="ARBA00009437"/>
    </source>
</evidence>
<dbReference type="Gene3D" id="3.40.190.290">
    <property type="match status" value="1"/>
</dbReference>
<dbReference type="Gene3D" id="1.10.10.10">
    <property type="entry name" value="Winged helix-like DNA-binding domain superfamily/Winged helix DNA-binding domain"/>
    <property type="match status" value="1"/>
</dbReference>
<dbReference type="KEGG" id="meg:DKB62_02200"/>
<dbReference type="Pfam" id="PF03466">
    <property type="entry name" value="LysR_substrate"/>
    <property type="match status" value="1"/>
</dbReference>
<keyword evidence="3" id="KW-0238">DNA-binding</keyword>
<dbReference type="InterPro" id="IPR005119">
    <property type="entry name" value="LysR_subst-bd"/>
</dbReference>
<dbReference type="SUPFAM" id="SSF53850">
    <property type="entry name" value="Periplasmic binding protein-like II"/>
    <property type="match status" value="1"/>
</dbReference>
<dbReference type="InterPro" id="IPR036390">
    <property type="entry name" value="WH_DNA-bd_sf"/>
</dbReference>
<feature type="domain" description="HTH lysR-type" evidence="5">
    <location>
        <begin position="1"/>
        <end position="59"/>
    </location>
</feature>
<dbReference type="PRINTS" id="PR00039">
    <property type="entry name" value="HTHLYSR"/>
</dbReference>
<dbReference type="SUPFAM" id="SSF46785">
    <property type="entry name" value="Winged helix' DNA-binding domain"/>
    <property type="match status" value="1"/>
</dbReference>
<dbReference type="PANTHER" id="PTHR30346">
    <property type="entry name" value="TRANSCRIPTIONAL DUAL REGULATOR HCAR-RELATED"/>
    <property type="match status" value="1"/>
</dbReference>
<dbReference type="GO" id="GO:0003677">
    <property type="term" value="F:DNA binding"/>
    <property type="evidence" value="ECO:0007669"/>
    <property type="project" value="UniProtKB-KW"/>
</dbReference>
<evidence type="ECO:0000256" key="3">
    <source>
        <dbReference type="ARBA" id="ARBA00023125"/>
    </source>
</evidence>